<evidence type="ECO:0000313" key="9">
    <source>
        <dbReference type="Proteomes" id="UP000504607"/>
    </source>
</evidence>
<dbReference type="PANTHER" id="PTHR33057:SF3">
    <property type="entry name" value="TRANSCRIPTION REPRESSOR"/>
    <property type="match status" value="1"/>
</dbReference>
<dbReference type="Proteomes" id="UP000504607">
    <property type="component" value="Chromosome 1"/>
</dbReference>
<feature type="region of interest" description="Disordered" evidence="7">
    <location>
        <begin position="74"/>
        <end position="239"/>
    </location>
</feature>
<dbReference type="InParanoid" id="A0A6I9QYZ1"/>
<evidence type="ECO:0000256" key="4">
    <source>
        <dbReference type="ARBA" id="ARBA00023163"/>
    </source>
</evidence>
<evidence type="ECO:0000256" key="5">
    <source>
        <dbReference type="ARBA" id="ARBA00023242"/>
    </source>
</evidence>
<comment type="function">
    <text evidence="6">Transcriptional repressor that regulates multiple aspects of plant growth and development.</text>
</comment>
<keyword evidence="2 6" id="KW-0678">Repressor</keyword>
<feature type="compositionally biased region" description="Polar residues" evidence="7">
    <location>
        <begin position="124"/>
        <end position="138"/>
    </location>
</feature>
<feature type="compositionally biased region" description="Low complexity" evidence="7">
    <location>
        <begin position="202"/>
        <end position="212"/>
    </location>
</feature>
<keyword evidence="4 6" id="KW-0804">Transcription</keyword>
<proteinExistence type="predicted"/>
<keyword evidence="5 6" id="KW-0539">Nucleus</keyword>
<evidence type="ECO:0000256" key="3">
    <source>
        <dbReference type="ARBA" id="ARBA00023015"/>
    </source>
</evidence>
<feature type="compositionally biased region" description="Acidic residues" evidence="7">
    <location>
        <begin position="175"/>
        <end position="198"/>
    </location>
</feature>
<keyword evidence="9" id="KW-1185">Reference proteome</keyword>
<keyword evidence="3 6" id="KW-0805">Transcription regulation</keyword>
<protein>
    <recommendedName>
        <fullName evidence="6">Transcription repressor</fullName>
    </recommendedName>
    <alternativeName>
        <fullName evidence="6">Ovate family protein</fullName>
    </alternativeName>
</protein>
<evidence type="ECO:0000313" key="10">
    <source>
        <dbReference type="RefSeq" id="XP_010916803.1"/>
    </source>
</evidence>
<gene>
    <name evidence="10" type="primary">LOC105041548</name>
</gene>
<dbReference type="InterPro" id="IPR038933">
    <property type="entry name" value="Ovate"/>
</dbReference>
<dbReference type="GeneID" id="105041548"/>
<dbReference type="PROSITE" id="PS51754">
    <property type="entry name" value="OVATE"/>
    <property type="match status" value="1"/>
</dbReference>
<feature type="compositionally biased region" description="Basic residues" evidence="7">
    <location>
        <begin position="218"/>
        <end position="239"/>
    </location>
</feature>
<dbReference type="InterPro" id="IPR006458">
    <property type="entry name" value="Ovate_C"/>
</dbReference>
<accession>A0A6I9QYZ1</accession>
<comment type="subcellular location">
    <subcellularLocation>
        <location evidence="1 6">Nucleus</location>
    </subcellularLocation>
</comment>
<dbReference type="AlphaFoldDB" id="A0A6I9QYZ1"/>
<evidence type="ECO:0000256" key="1">
    <source>
        <dbReference type="ARBA" id="ARBA00004123"/>
    </source>
</evidence>
<evidence type="ECO:0000256" key="7">
    <source>
        <dbReference type="SAM" id="MobiDB-lite"/>
    </source>
</evidence>
<dbReference type="Pfam" id="PF04844">
    <property type="entry name" value="Ovate"/>
    <property type="match status" value="1"/>
</dbReference>
<organism evidence="9 10">
    <name type="scientific">Elaeis guineensis var. tenera</name>
    <name type="common">Oil palm</name>
    <dbReference type="NCBI Taxonomy" id="51953"/>
    <lineage>
        <taxon>Eukaryota</taxon>
        <taxon>Viridiplantae</taxon>
        <taxon>Streptophyta</taxon>
        <taxon>Embryophyta</taxon>
        <taxon>Tracheophyta</taxon>
        <taxon>Spermatophyta</taxon>
        <taxon>Magnoliopsida</taxon>
        <taxon>Liliopsida</taxon>
        <taxon>Arecaceae</taxon>
        <taxon>Arecoideae</taxon>
        <taxon>Cocoseae</taxon>
        <taxon>Elaeidinae</taxon>
        <taxon>Elaeis</taxon>
    </lineage>
</organism>
<feature type="domain" description="OVATE" evidence="8">
    <location>
        <begin position="277"/>
        <end position="336"/>
    </location>
</feature>
<dbReference type="RefSeq" id="XP_010916803.1">
    <property type="nucleotide sequence ID" value="XM_010918501.3"/>
</dbReference>
<evidence type="ECO:0000256" key="6">
    <source>
        <dbReference type="RuleBase" id="RU367028"/>
    </source>
</evidence>
<dbReference type="PANTHER" id="PTHR33057">
    <property type="entry name" value="TRANSCRIPTION REPRESSOR OFP7-RELATED"/>
    <property type="match status" value="1"/>
</dbReference>
<dbReference type="GO" id="GO:0005634">
    <property type="term" value="C:nucleus"/>
    <property type="evidence" value="ECO:0007669"/>
    <property type="project" value="UniProtKB-SubCell"/>
</dbReference>
<dbReference type="GO" id="GO:0045892">
    <property type="term" value="P:negative regulation of DNA-templated transcription"/>
    <property type="evidence" value="ECO:0007669"/>
    <property type="project" value="UniProtKB-UniRule"/>
</dbReference>
<sequence>MDRSHNISNRLKHRIAQMLLTSSCTTATIMNISGNIPQEPGSPFNDLPVHRRGKLDQRPHPVAPLVQVSIDCSGRRSIHDASSPPNLPLTQEEEKRYQKKERKITESGVVNETGAGEGRKCTPASPSLPSNDNYYYSHSKQRKKATAEKKNKFVGKKKKPPSNGYGFSGSSSIGSDDEFGFFSSEEGEEEEEEEEEETWTLFSSKSFSSDSSEFYHRPSSKKITTKHKKSTRRPPVRRGARYFEDGWDQGIKFQPLIPISSKKKPPKAAEARTGFAVVKQSTNPYEDFRSSMVEMITEREMKEPEDLERLLHSYLSLNSPCHHPAILEAFADLWEAIFGQL</sequence>
<reference evidence="10" key="1">
    <citation type="submission" date="2025-08" db="UniProtKB">
        <authorList>
            <consortium name="RefSeq"/>
        </authorList>
    </citation>
    <scope>IDENTIFICATION</scope>
</reference>
<dbReference type="NCBIfam" id="TIGR01568">
    <property type="entry name" value="A_thal_3678"/>
    <property type="match status" value="1"/>
</dbReference>
<evidence type="ECO:0000256" key="2">
    <source>
        <dbReference type="ARBA" id="ARBA00022491"/>
    </source>
</evidence>
<dbReference type="KEGG" id="egu:105041548"/>
<name>A0A6I9QYZ1_ELAGV</name>
<dbReference type="OrthoDB" id="1928390at2759"/>
<evidence type="ECO:0000259" key="8">
    <source>
        <dbReference type="PROSITE" id="PS51754"/>
    </source>
</evidence>